<sequence>MKKFYLIILLALSSISAWGQTFTIRITPDAGFDAIDTIYNEFNNLQPQTILTVLNSHPPADVGYLIQNRPTGNRLELMIASPDWAAAQLARMMLIKYPYPIDVTAVLENLENHPSVEVVYYNYNLDPIDFTPAQPIAKEPITMELAFLPVLNCQVPSTNSDGLSYVVEVIDNTINVLRVGSSPFPSTSVCTLHEAPMISYELGQLERGIYTINIYNVFNGTSFPAPEIERYFMGQTTLVVQGTEPTTVPTLSFWFLIFLTGALIIIGYKKLPNSQF</sequence>
<keyword evidence="1" id="KW-0472">Membrane</keyword>
<evidence type="ECO:0000256" key="1">
    <source>
        <dbReference type="SAM" id="Phobius"/>
    </source>
</evidence>
<protein>
    <submittedName>
        <fullName evidence="2">Chromosomal replication initiator protein DnaA</fullName>
    </submittedName>
</protein>
<keyword evidence="1" id="KW-0812">Transmembrane</keyword>
<keyword evidence="1" id="KW-1133">Transmembrane helix</keyword>
<gene>
    <name evidence="2" type="ORF">MNBD_GAMMA02-66</name>
</gene>
<accession>A0A3B0W4Z4</accession>
<name>A0A3B0W4Z4_9ZZZZ</name>
<dbReference type="EMBL" id="UOFA01000227">
    <property type="protein sequence ID" value="VAW45787.1"/>
    <property type="molecule type" value="Genomic_DNA"/>
</dbReference>
<proteinExistence type="predicted"/>
<evidence type="ECO:0000313" key="2">
    <source>
        <dbReference type="EMBL" id="VAW45787.1"/>
    </source>
</evidence>
<dbReference type="AlphaFoldDB" id="A0A3B0W4Z4"/>
<organism evidence="2">
    <name type="scientific">hydrothermal vent metagenome</name>
    <dbReference type="NCBI Taxonomy" id="652676"/>
    <lineage>
        <taxon>unclassified sequences</taxon>
        <taxon>metagenomes</taxon>
        <taxon>ecological metagenomes</taxon>
    </lineage>
</organism>
<feature type="transmembrane region" description="Helical" evidence="1">
    <location>
        <begin position="251"/>
        <end position="268"/>
    </location>
</feature>
<reference evidence="2" key="1">
    <citation type="submission" date="2018-06" db="EMBL/GenBank/DDBJ databases">
        <authorList>
            <person name="Zhirakovskaya E."/>
        </authorList>
    </citation>
    <scope>NUCLEOTIDE SEQUENCE</scope>
</reference>